<dbReference type="Proteomes" id="UP000637513">
    <property type="component" value="Unassembled WGS sequence"/>
</dbReference>
<dbReference type="InterPro" id="IPR002826">
    <property type="entry name" value="MptE-like"/>
</dbReference>
<feature type="domain" description="6-hydroxymethylpterin diphosphokinase MptE-like" evidence="1">
    <location>
        <begin position="212"/>
        <end position="379"/>
    </location>
</feature>
<dbReference type="RefSeq" id="WP_249305145.1">
    <property type="nucleotide sequence ID" value="NZ_JACRSW010000031.1"/>
</dbReference>
<dbReference type="PANTHER" id="PTHR41786:SF1">
    <property type="entry name" value="6-HYDROXYMETHYLPTERIN DIPHOSPHOKINASE MPTE-LIKE DOMAIN-CONTAINING PROTEIN"/>
    <property type="match status" value="1"/>
</dbReference>
<evidence type="ECO:0000259" key="1">
    <source>
        <dbReference type="Pfam" id="PF01973"/>
    </source>
</evidence>
<evidence type="ECO:0000313" key="2">
    <source>
        <dbReference type="EMBL" id="MBC8557780.1"/>
    </source>
</evidence>
<proteinExistence type="predicted"/>
<evidence type="ECO:0000313" key="3">
    <source>
        <dbReference type="Proteomes" id="UP000637513"/>
    </source>
</evidence>
<gene>
    <name evidence="2" type="ORF">H8700_08670</name>
</gene>
<dbReference type="Pfam" id="PF01973">
    <property type="entry name" value="MptE-like"/>
    <property type="match status" value="1"/>
</dbReference>
<keyword evidence="3" id="KW-1185">Reference proteome</keyword>
<protein>
    <submittedName>
        <fullName evidence="2">Motility associated factor glycosyltransferase family protein</fullName>
    </submittedName>
</protein>
<name>A0ABR7MWD5_9FIRM</name>
<comment type="caution">
    <text evidence="2">The sequence shown here is derived from an EMBL/GenBank/DDBJ whole genome shotgun (WGS) entry which is preliminary data.</text>
</comment>
<reference evidence="2 3" key="1">
    <citation type="submission" date="2020-08" db="EMBL/GenBank/DDBJ databases">
        <title>Genome public.</title>
        <authorList>
            <person name="Liu C."/>
            <person name="Sun Q."/>
        </authorList>
    </citation>
    <scope>NUCLEOTIDE SEQUENCE [LARGE SCALE GENOMIC DNA]</scope>
    <source>
        <strain evidence="2 3">BX3</strain>
    </source>
</reference>
<dbReference type="EMBL" id="JACRSW010000031">
    <property type="protein sequence ID" value="MBC8557780.1"/>
    <property type="molecule type" value="Genomic_DNA"/>
</dbReference>
<accession>A0ABR7MWD5</accession>
<organism evidence="2 3">
    <name type="scientific">Jutongia hominis</name>
    <dbReference type="NCBI Taxonomy" id="2763664"/>
    <lineage>
        <taxon>Bacteria</taxon>
        <taxon>Bacillati</taxon>
        <taxon>Bacillota</taxon>
        <taxon>Clostridia</taxon>
        <taxon>Lachnospirales</taxon>
        <taxon>Lachnospiraceae</taxon>
        <taxon>Jutongia</taxon>
    </lineage>
</organism>
<dbReference type="PANTHER" id="PTHR41786">
    <property type="entry name" value="MOTILITY ACCESSORY FACTOR MAF"/>
    <property type="match status" value="1"/>
</dbReference>
<sequence>MDNAEKNRSVLQEVRPKLYEKLIEREKEQQPSFDSFEKTETRDGNWALCIKKDGKVNRMNSTYRPAQEAKKWADQFTFQNMNIITILYGLGNGIFLGELLKRLDADAKVFVCEPDFALFCFCLDHFDMEDVLKDERVQIYVDQINLDGFAGALERSVHWTNLPSQILSFHPNYDKLYIEQYKDFLAAVENVNKMAKVNRDTEAHLAHSAISNVMKNLHFIKDSNYIPDLIDKIPDGVPAIVVAAGPSLDKNIDQLKNAKGKAFILATDTAVKYLLMHDAPFDAIVTLDAKKSPRHLTDERCEQVPIFSNVEAKNLFLEKNRSRKIWFRSEPYTEALYSEFGREFPPYSSGGSVATGAFSTCAALGFKKIVLIGQDLAYDGDVTHAGGVEKHIVNESYGMKMVDGVNGGKVRSRYDWLIYKDWFEDAIRALPEIEVIDATEGGALIEGSKVRTLADVIKKECKKEFDFAAVLEETGPTFSAEEYTKVKEKMLHLEKEFVLLRGKATEGKKAQEDLMKLIRKHNTSAQKEEKCLKTIRKVNNVIAKQSAYNLLDTYITGMTTEKVQQINMLSEDADQNMLQTLAISGAVYTAMIEAIDELTPLLKESLAKL</sequence>